<feature type="transmembrane region" description="Helical" evidence="6">
    <location>
        <begin position="156"/>
        <end position="172"/>
    </location>
</feature>
<evidence type="ECO:0000256" key="2">
    <source>
        <dbReference type="ARBA" id="ARBA00007511"/>
    </source>
</evidence>
<accession>A0A942SV29</accession>
<keyword evidence="4 6" id="KW-1133">Transmembrane helix</keyword>
<comment type="caution">
    <text evidence="7">The sequence shown here is derived from an EMBL/GenBank/DDBJ whole genome shotgun (WGS) entry which is preliminary data.</text>
</comment>
<feature type="transmembrane region" description="Helical" evidence="6">
    <location>
        <begin position="131"/>
        <end position="149"/>
    </location>
</feature>
<reference evidence="7" key="1">
    <citation type="submission" date="2021-05" db="EMBL/GenBank/DDBJ databases">
        <title>Novel Bacillus species.</title>
        <authorList>
            <person name="Liu G."/>
        </authorList>
    </citation>
    <scope>NUCLEOTIDE SEQUENCE</scope>
    <source>
        <strain evidence="7 9">FJAT-50051</strain>
    </source>
</reference>
<dbReference type="PANTHER" id="PTHR30238:SF4">
    <property type="entry name" value="SLL1022 PROTEIN"/>
    <property type="match status" value="1"/>
</dbReference>
<dbReference type="PANTHER" id="PTHR30238">
    <property type="entry name" value="MEMBRANE BOUND PREDICTED REDOX MODULATOR"/>
    <property type="match status" value="1"/>
</dbReference>
<feature type="transmembrane region" description="Helical" evidence="6">
    <location>
        <begin position="39"/>
        <end position="59"/>
    </location>
</feature>
<dbReference type="GO" id="GO:0016020">
    <property type="term" value="C:membrane"/>
    <property type="evidence" value="ECO:0007669"/>
    <property type="project" value="UniProtKB-SubCell"/>
</dbReference>
<dbReference type="InterPro" id="IPR005496">
    <property type="entry name" value="Integral_membrane_TerC"/>
</dbReference>
<sequence>MTVLQILSLIGIDILLSGDNAVVIALAASKVPPQLRNRAIFGGTLMAIVLRIVAATVLIQFLDLPFVQLVGGLILLRISYNLIAHKEEDDPNIKPSDKVWGAIKTIAIADFAMSIDNVIALSSVAEGILPIAIGIAISIPIIIFGSKLLTSLMERYPIIVYAGAGLLTYAAGKMMVEDKGLEKFHILIPDSLHLVVPIAMAIILVVAVFLKNNLAKEAKATIL</sequence>
<comment type="similarity">
    <text evidence="2">Belongs to the TerC family.</text>
</comment>
<dbReference type="Pfam" id="PF03741">
    <property type="entry name" value="TerC"/>
    <property type="match status" value="1"/>
</dbReference>
<dbReference type="NCBIfam" id="TIGR03717">
    <property type="entry name" value="R_switched_YjbE"/>
    <property type="match status" value="1"/>
</dbReference>
<dbReference type="RefSeq" id="WP_213140614.1">
    <property type="nucleotide sequence ID" value="NZ_JAGYPE020000017.1"/>
</dbReference>
<keyword evidence="3 6" id="KW-0812">Transmembrane</keyword>
<feature type="transmembrane region" description="Helical" evidence="6">
    <location>
        <begin position="192"/>
        <end position="210"/>
    </location>
</feature>
<gene>
    <name evidence="8" type="ORF">KHB02_011465</name>
    <name evidence="7" type="ORF">KHB02_04535</name>
</gene>
<evidence type="ECO:0000313" key="8">
    <source>
        <dbReference type="EMBL" id="MCH6266142.1"/>
    </source>
</evidence>
<dbReference type="AlphaFoldDB" id="A0A942SV29"/>
<dbReference type="Proteomes" id="UP000677265">
    <property type="component" value="Unassembled WGS sequence"/>
</dbReference>
<evidence type="ECO:0000256" key="3">
    <source>
        <dbReference type="ARBA" id="ARBA00022692"/>
    </source>
</evidence>
<dbReference type="InterPro" id="IPR022301">
    <property type="entry name" value="Integral_membrane_YjbE"/>
</dbReference>
<proteinExistence type="inferred from homology"/>
<dbReference type="EMBL" id="JAGYPE010000001">
    <property type="protein sequence ID" value="MBS4180659.1"/>
    <property type="molecule type" value="Genomic_DNA"/>
</dbReference>
<comment type="subcellular location">
    <subcellularLocation>
        <location evidence="1">Membrane</location>
        <topology evidence="1">Multi-pass membrane protein</topology>
    </subcellularLocation>
</comment>
<name>A0A942SV29_9BACI</name>
<dbReference type="EMBL" id="JAGYPE020000017">
    <property type="protein sequence ID" value="MCH6266142.1"/>
    <property type="molecule type" value="Genomic_DNA"/>
</dbReference>
<evidence type="ECO:0000256" key="1">
    <source>
        <dbReference type="ARBA" id="ARBA00004141"/>
    </source>
</evidence>
<evidence type="ECO:0000256" key="5">
    <source>
        <dbReference type="ARBA" id="ARBA00023136"/>
    </source>
</evidence>
<evidence type="ECO:0000256" key="4">
    <source>
        <dbReference type="ARBA" id="ARBA00022989"/>
    </source>
</evidence>
<feature type="transmembrane region" description="Helical" evidence="6">
    <location>
        <begin position="6"/>
        <end position="27"/>
    </location>
</feature>
<evidence type="ECO:0000256" key="6">
    <source>
        <dbReference type="SAM" id="Phobius"/>
    </source>
</evidence>
<organism evidence="7">
    <name type="scientific">Neobacillus citreus</name>
    <dbReference type="NCBI Taxonomy" id="2833578"/>
    <lineage>
        <taxon>Bacteria</taxon>
        <taxon>Bacillati</taxon>
        <taxon>Bacillota</taxon>
        <taxon>Bacilli</taxon>
        <taxon>Bacillales</taxon>
        <taxon>Bacillaceae</taxon>
        <taxon>Neobacillus</taxon>
    </lineage>
</organism>
<evidence type="ECO:0000313" key="9">
    <source>
        <dbReference type="Proteomes" id="UP000677265"/>
    </source>
</evidence>
<evidence type="ECO:0000313" key="7">
    <source>
        <dbReference type="EMBL" id="MBS4180659.1"/>
    </source>
</evidence>
<keyword evidence="9" id="KW-1185">Reference proteome</keyword>
<keyword evidence="5 6" id="KW-0472">Membrane</keyword>
<protein>
    <submittedName>
        <fullName evidence="7">YjbE family putative metal transport protein</fullName>
    </submittedName>
</protein>